<reference evidence="2 3" key="2">
    <citation type="journal article" date="2016" name="PeerJ">
        <title>Analysis of five complete genome sequences for members of the class Peribacteria in the recently recognized Peregrinibacteria bacterial phylum.</title>
        <authorList>
            <person name="Anantharaman K."/>
            <person name="Brown C.T."/>
            <person name="Burstein D."/>
            <person name="Castelle C.J."/>
            <person name="Probst A.J."/>
            <person name="Thomas B.C."/>
            <person name="Williams K.H."/>
            <person name="Banfield J.F."/>
        </authorList>
    </citation>
    <scope>NUCLEOTIDE SEQUENCE [LARGE SCALE GENOMIC DNA]</scope>
    <source>
        <strain evidence="2">RIFOXYD1_FULL_PER-ii_59_16</strain>
    </source>
</reference>
<dbReference type="EMBL" id="CP013065">
    <property type="protein sequence ID" value="ALM13462.1"/>
    <property type="molecule type" value="Genomic_DNA"/>
</dbReference>
<evidence type="ECO:0000313" key="2">
    <source>
        <dbReference type="EMBL" id="ALM13462.1"/>
    </source>
</evidence>
<dbReference type="InterPro" id="IPR011335">
    <property type="entry name" value="Restrct_endonuc-II-like"/>
</dbReference>
<dbReference type="Pfam" id="PF12705">
    <property type="entry name" value="PDDEXK_1"/>
    <property type="match status" value="1"/>
</dbReference>
<dbReference type="AlphaFoldDB" id="A0A0S1SJU4"/>
<protein>
    <submittedName>
        <fullName evidence="2">ATP-dependent DNA helicase</fullName>
    </submittedName>
</protein>
<dbReference type="InterPro" id="IPR038726">
    <property type="entry name" value="PDDEXK_AddAB-type"/>
</dbReference>
<sequence>MSLSYSQLRRYRTCPRQFEFSHVKKIPWGVSEGESFGGSVHNALKQWGEEEMKLFGGGLETKDKGLRTKGKGQGQGVREDQLILFREEKASVHADVTEQKLLEIWHECFVFDTYKTRLEADFARKRGEEIMRQFHGWWSQVPRKVVAVEKGFAVEIDGMHVTGRLDRIEQTEQGVSIVDFKTTAPCTQAEADADLQLSLYALAAGHLFDKPCSELVLLFLSEEGVTERTTARSPSQLKDARTQIKLIRERMEAKDFRPTPSALVCKRCPYRGICDVAAV</sequence>
<dbReference type="STRING" id="1735162.PeribacterB2_0793"/>
<keyword evidence="2" id="KW-0067">ATP-binding</keyword>
<keyword evidence="2" id="KW-0347">Helicase</keyword>
<accession>A0A0S1SPE1</accession>
<accession>A0A0S1SSI6</accession>
<dbReference type="KEGG" id="prf:PeribacterA2_0791"/>
<keyword evidence="2" id="KW-0547">Nucleotide-binding</keyword>
<dbReference type="SUPFAM" id="SSF52980">
    <property type="entry name" value="Restriction endonuclease-like"/>
    <property type="match status" value="1"/>
</dbReference>
<name>A0A0S1SJU4_9BACT</name>
<organism evidence="2 3">
    <name type="scientific">Candidatus Peribacter riflensis</name>
    <dbReference type="NCBI Taxonomy" id="1735162"/>
    <lineage>
        <taxon>Bacteria</taxon>
        <taxon>Candidatus Peregrinibacteriota</taxon>
        <taxon>Candidatus Peribacteria</taxon>
        <taxon>Candidatus Peribacterales</taxon>
        <taxon>Candidatus Peribacteraceae</taxon>
        <taxon>Candidatus Peribacter</taxon>
    </lineage>
</organism>
<gene>
    <name evidence="2" type="ORF">PeribacterD1_0792</name>
</gene>
<reference evidence="3" key="1">
    <citation type="submission" date="2015-10" db="EMBL/GenBank/DDBJ databases">
        <title>Analysis of five complete genome sequences for members of the class Peribacteria in the recently recognized Peregrinibacteria bacterial phylum.</title>
        <authorList>
            <person name="Anantharaman K."/>
            <person name="Brown C.T."/>
            <person name="Burstein D."/>
            <person name="Castelle C.J."/>
            <person name="Probst A.J."/>
            <person name="Thomas B.C."/>
            <person name="Williams K.H."/>
            <person name="Banfield J.F."/>
        </authorList>
    </citation>
    <scope>NUCLEOTIDE SEQUENCE [LARGE SCALE GENOMIC DNA]</scope>
</reference>
<accession>A0A0S1SJU4</accession>
<evidence type="ECO:0000259" key="1">
    <source>
        <dbReference type="Pfam" id="PF12705"/>
    </source>
</evidence>
<evidence type="ECO:0000313" key="3">
    <source>
        <dbReference type="Proteomes" id="UP000069135"/>
    </source>
</evidence>
<proteinExistence type="predicted"/>
<accession>A0A0S1SVI6</accession>
<dbReference type="GO" id="GO:0004386">
    <property type="term" value="F:helicase activity"/>
    <property type="evidence" value="ECO:0007669"/>
    <property type="project" value="UniProtKB-KW"/>
</dbReference>
<feature type="domain" description="PD-(D/E)XK endonuclease-like" evidence="1">
    <location>
        <begin position="2"/>
        <end position="275"/>
    </location>
</feature>
<accession>A0A0S1SFR7</accession>
<dbReference type="Proteomes" id="UP000069135">
    <property type="component" value="Chromosome"/>
</dbReference>
<dbReference type="InterPro" id="IPR011604">
    <property type="entry name" value="PDDEXK-like_dom_sf"/>
</dbReference>
<keyword evidence="2" id="KW-0378">Hydrolase</keyword>
<dbReference type="Gene3D" id="3.90.320.10">
    <property type="match status" value="1"/>
</dbReference>